<keyword evidence="6 7" id="KW-0472">Membrane</keyword>
<evidence type="ECO:0000256" key="6">
    <source>
        <dbReference type="ARBA" id="ARBA00023136"/>
    </source>
</evidence>
<dbReference type="SUPFAM" id="SSF161098">
    <property type="entry name" value="MetI-like"/>
    <property type="match status" value="1"/>
</dbReference>
<protein>
    <submittedName>
        <fullName evidence="9">ABC-type nitrate/sulfonate/bicarbonate transport system, permease component</fullName>
    </submittedName>
</protein>
<evidence type="ECO:0000256" key="1">
    <source>
        <dbReference type="ARBA" id="ARBA00004651"/>
    </source>
</evidence>
<evidence type="ECO:0000256" key="7">
    <source>
        <dbReference type="RuleBase" id="RU363032"/>
    </source>
</evidence>
<keyword evidence="5 7" id="KW-1133">Transmembrane helix</keyword>
<evidence type="ECO:0000256" key="4">
    <source>
        <dbReference type="ARBA" id="ARBA00022692"/>
    </source>
</evidence>
<dbReference type="KEGG" id="mhz:Metho_2117"/>
<comment type="subcellular location">
    <subcellularLocation>
        <location evidence="1 7">Cell membrane</location>
        <topology evidence="1 7">Multi-pass membrane protein</topology>
    </subcellularLocation>
</comment>
<evidence type="ECO:0000256" key="3">
    <source>
        <dbReference type="ARBA" id="ARBA00022475"/>
    </source>
</evidence>
<dbReference type="HOGENOM" id="CLU_046113_1_4_2"/>
<proteinExistence type="inferred from homology"/>
<accession>L0KXX1</accession>
<dbReference type="AlphaFoldDB" id="L0KXX1"/>
<dbReference type="EMBL" id="CP003362">
    <property type="protein sequence ID" value="AGB50282.1"/>
    <property type="molecule type" value="Genomic_DNA"/>
</dbReference>
<evidence type="ECO:0000313" key="10">
    <source>
        <dbReference type="Proteomes" id="UP000010866"/>
    </source>
</evidence>
<organism evidence="9 10">
    <name type="scientific">Methanomethylovorans hollandica (strain DSM 15978 / NBRC 107637 / DMS1)</name>
    <dbReference type="NCBI Taxonomy" id="867904"/>
    <lineage>
        <taxon>Archaea</taxon>
        <taxon>Methanobacteriati</taxon>
        <taxon>Methanobacteriota</taxon>
        <taxon>Stenosarchaea group</taxon>
        <taxon>Methanomicrobia</taxon>
        <taxon>Methanosarcinales</taxon>
        <taxon>Methanosarcinaceae</taxon>
        <taxon>Methanomethylovorans</taxon>
    </lineage>
</organism>
<dbReference type="Pfam" id="PF00528">
    <property type="entry name" value="BPD_transp_1"/>
    <property type="match status" value="1"/>
</dbReference>
<gene>
    <name evidence="9" type="ordered locus">Metho_2117</name>
</gene>
<keyword evidence="4 7" id="KW-0812">Transmembrane</keyword>
<name>L0KXX1_METHD</name>
<evidence type="ECO:0000259" key="8">
    <source>
        <dbReference type="PROSITE" id="PS50928"/>
    </source>
</evidence>
<feature type="domain" description="ABC transmembrane type-1" evidence="8">
    <location>
        <begin position="76"/>
        <end position="258"/>
    </location>
</feature>
<dbReference type="Gene3D" id="1.10.3720.10">
    <property type="entry name" value="MetI-like"/>
    <property type="match status" value="1"/>
</dbReference>
<dbReference type="GeneID" id="14406630"/>
<evidence type="ECO:0000256" key="2">
    <source>
        <dbReference type="ARBA" id="ARBA00022448"/>
    </source>
</evidence>
<dbReference type="PROSITE" id="PS50928">
    <property type="entry name" value="ABC_TM1"/>
    <property type="match status" value="1"/>
</dbReference>
<dbReference type="InterPro" id="IPR035906">
    <property type="entry name" value="MetI-like_sf"/>
</dbReference>
<dbReference type="CDD" id="cd06261">
    <property type="entry name" value="TM_PBP2"/>
    <property type="match status" value="1"/>
</dbReference>
<dbReference type="PANTHER" id="PTHR30151">
    <property type="entry name" value="ALKANE SULFONATE ABC TRANSPORTER-RELATED, MEMBRANE SUBUNIT"/>
    <property type="match status" value="1"/>
</dbReference>
<feature type="transmembrane region" description="Helical" evidence="7">
    <location>
        <begin position="187"/>
        <end position="214"/>
    </location>
</feature>
<dbReference type="PANTHER" id="PTHR30151:SF0">
    <property type="entry name" value="ABC TRANSPORTER PERMEASE PROTEIN MJ0413-RELATED"/>
    <property type="match status" value="1"/>
</dbReference>
<evidence type="ECO:0000256" key="5">
    <source>
        <dbReference type="ARBA" id="ARBA00022989"/>
    </source>
</evidence>
<feature type="transmembrane region" description="Helical" evidence="7">
    <location>
        <begin position="124"/>
        <end position="155"/>
    </location>
</feature>
<dbReference type="Proteomes" id="UP000010866">
    <property type="component" value="Chromosome"/>
</dbReference>
<reference evidence="10" key="1">
    <citation type="submission" date="2012-02" db="EMBL/GenBank/DDBJ databases">
        <title>Complete sequence of chromosome of Methanomethylovorans hollandica DSM 15978.</title>
        <authorList>
            <person name="Lucas S."/>
            <person name="Copeland A."/>
            <person name="Lapidus A."/>
            <person name="Glavina del Rio T."/>
            <person name="Dalin E."/>
            <person name="Tice H."/>
            <person name="Bruce D."/>
            <person name="Goodwin L."/>
            <person name="Pitluck S."/>
            <person name="Peters L."/>
            <person name="Mikhailova N."/>
            <person name="Held B."/>
            <person name="Kyrpides N."/>
            <person name="Mavromatis K."/>
            <person name="Ivanova N."/>
            <person name="Brettin T."/>
            <person name="Detter J.C."/>
            <person name="Han C."/>
            <person name="Larimer F."/>
            <person name="Land M."/>
            <person name="Hauser L."/>
            <person name="Markowitz V."/>
            <person name="Cheng J.-F."/>
            <person name="Hugenholtz P."/>
            <person name="Woyke T."/>
            <person name="Wu D."/>
            <person name="Spring S."/>
            <person name="Schroeder M."/>
            <person name="Brambilla E."/>
            <person name="Klenk H.-P."/>
            <person name="Eisen J.A."/>
        </authorList>
    </citation>
    <scope>NUCLEOTIDE SEQUENCE [LARGE SCALE GENOMIC DNA]</scope>
    <source>
        <strain evidence="10">DSM 15978 / NBRC 107637 / DMS1</strain>
    </source>
</reference>
<feature type="transmembrane region" description="Helical" evidence="7">
    <location>
        <begin position="234"/>
        <end position="254"/>
    </location>
</feature>
<keyword evidence="10" id="KW-1185">Reference proteome</keyword>
<dbReference type="GO" id="GO:0055085">
    <property type="term" value="P:transmembrane transport"/>
    <property type="evidence" value="ECO:0007669"/>
    <property type="project" value="InterPro"/>
</dbReference>
<dbReference type="OrthoDB" id="50379at2157"/>
<feature type="transmembrane region" description="Helical" evidence="7">
    <location>
        <begin position="12"/>
        <end position="34"/>
    </location>
</feature>
<dbReference type="STRING" id="867904.Metho_2117"/>
<dbReference type="GO" id="GO:0005886">
    <property type="term" value="C:plasma membrane"/>
    <property type="evidence" value="ECO:0007669"/>
    <property type="project" value="UniProtKB-SubCell"/>
</dbReference>
<feature type="transmembrane region" description="Helical" evidence="7">
    <location>
        <begin position="79"/>
        <end position="104"/>
    </location>
</feature>
<evidence type="ECO:0000313" key="9">
    <source>
        <dbReference type="EMBL" id="AGB50282.1"/>
    </source>
</evidence>
<keyword evidence="2 7" id="KW-0813">Transport</keyword>
<comment type="similarity">
    <text evidence="7">Belongs to the binding-protein-dependent transport system permease family.</text>
</comment>
<sequence>MIKKIIHAVKSRAVETISIVSALLLWQMTADLIVRNKFFLPSVLDVISAALMIVQRPSVLEIGALAIEIPVVLVDLLQSLLHFSIGMVAALFVGIPVGMIMGWFTTLNRVLDPIIEMLRPIPPLAWIPFAIIWLGLTPVSAGFLIFIGAVFPIIINTFTGLKNVPRIYVEAAKVLGCRQDRDLIRYVALPSALPSIAAGIRIAMGVGWMCLVAAEMFGVSKYGLGFKIWHHYHLHQMDLVLVYMMVLGLLGLLIDKTLRYVIDEHLLKWQAGVVR</sequence>
<keyword evidence="3" id="KW-1003">Cell membrane</keyword>
<dbReference type="InterPro" id="IPR000515">
    <property type="entry name" value="MetI-like"/>
</dbReference>
<dbReference type="RefSeq" id="WP_015325447.1">
    <property type="nucleotide sequence ID" value="NC_019977.1"/>
</dbReference>